<name>A0A438DL27_VITVI</name>
<feature type="domain" description="Reverse transcriptase Ty1/copia-type" evidence="1">
    <location>
        <begin position="116"/>
        <end position="169"/>
    </location>
</feature>
<organism evidence="2 3">
    <name type="scientific">Vitis vinifera</name>
    <name type="common">Grape</name>
    <dbReference type="NCBI Taxonomy" id="29760"/>
    <lineage>
        <taxon>Eukaryota</taxon>
        <taxon>Viridiplantae</taxon>
        <taxon>Streptophyta</taxon>
        <taxon>Embryophyta</taxon>
        <taxon>Tracheophyta</taxon>
        <taxon>Spermatophyta</taxon>
        <taxon>Magnoliopsida</taxon>
        <taxon>eudicotyledons</taxon>
        <taxon>Gunneridae</taxon>
        <taxon>Pentapetalae</taxon>
        <taxon>rosids</taxon>
        <taxon>Vitales</taxon>
        <taxon>Vitaceae</taxon>
        <taxon>Viteae</taxon>
        <taxon>Vitis</taxon>
    </lineage>
</organism>
<sequence>MPQQTQAVPVLETGGDLNILNQQELHVYSRKQNSQNKLLMNSMHCPESELVLGTNSSSSGNPKNISETLDVPIAHRKGVRSCTKHPISKFVSYDNLFPSFHAFTTNLSSVNIPSKSVVRCQWIFAIKFKPDGLIERYKAWLVAKGFTQTYGVDYTKTFAPMAKLNTIHLGVGRFLGWGAMNAKRAASGVVVIWDNKVLDVVGVYEPTLKRYREFFWEELRVIRGLQTDSWCNGGDFNVIRFPSERSREGRMSTSMRRFSEVIDELTLRDLLRQGGGPLLGVEG</sequence>
<dbReference type="AlphaFoldDB" id="A0A438DL27"/>
<evidence type="ECO:0000259" key="1">
    <source>
        <dbReference type="Pfam" id="PF07727"/>
    </source>
</evidence>
<accession>A0A438DL27</accession>
<evidence type="ECO:0000313" key="3">
    <source>
        <dbReference type="Proteomes" id="UP000288805"/>
    </source>
</evidence>
<evidence type="ECO:0000313" key="2">
    <source>
        <dbReference type="EMBL" id="RVW36184.1"/>
    </source>
</evidence>
<proteinExistence type="predicted"/>
<dbReference type="Pfam" id="PF07727">
    <property type="entry name" value="RVT_2"/>
    <property type="match status" value="1"/>
</dbReference>
<dbReference type="InterPro" id="IPR013103">
    <property type="entry name" value="RVT_2"/>
</dbReference>
<comment type="caution">
    <text evidence="2">The sequence shown here is derived from an EMBL/GenBank/DDBJ whole genome shotgun (WGS) entry which is preliminary data.</text>
</comment>
<dbReference type="SUPFAM" id="SSF56219">
    <property type="entry name" value="DNase I-like"/>
    <property type="match status" value="1"/>
</dbReference>
<gene>
    <name evidence="2" type="primary">RE2_940</name>
    <name evidence="2" type="ORF">CK203_100356</name>
</gene>
<protein>
    <submittedName>
        <fullName evidence="2">Retrovirus-related Pol polyprotein from transposon RE2</fullName>
    </submittedName>
</protein>
<dbReference type="EMBL" id="QGNW01001581">
    <property type="protein sequence ID" value="RVW36184.1"/>
    <property type="molecule type" value="Genomic_DNA"/>
</dbReference>
<dbReference type="Gene3D" id="3.60.10.10">
    <property type="entry name" value="Endonuclease/exonuclease/phosphatase"/>
    <property type="match status" value="1"/>
</dbReference>
<dbReference type="Proteomes" id="UP000288805">
    <property type="component" value="Unassembled WGS sequence"/>
</dbReference>
<reference evidence="2 3" key="1">
    <citation type="journal article" date="2018" name="PLoS Genet.">
        <title>Population sequencing reveals clonal diversity and ancestral inbreeding in the grapevine cultivar Chardonnay.</title>
        <authorList>
            <person name="Roach M.J."/>
            <person name="Johnson D.L."/>
            <person name="Bohlmann J."/>
            <person name="van Vuuren H.J."/>
            <person name="Jones S.J."/>
            <person name="Pretorius I.S."/>
            <person name="Schmidt S.A."/>
            <person name="Borneman A.R."/>
        </authorList>
    </citation>
    <scope>NUCLEOTIDE SEQUENCE [LARGE SCALE GENOMIC DNA]</scope>
    <source>
        <strain evidence="3">cv. Chardonnay</strain>
        <tissue evidence="2">Leaf</tissue>
    </source>
</reference>
<dbReference type="InterPro" id="IPR036691">
    <property type="entry name" value="Endo/exonu/phosph_ase_sf"/>
</dbReference>